<reference evidence="1 2" key="1">
    <citation type="submission" date="2016-10" db="EMBL/GenBank/DDBJ databases">
        <authorList>
            <person name="Cai Z."/>
        </authorList>
    </citation>
    <scope>NUCLEOTIDE SEQUENCE [LARGE SCALE GENOMIC DNA]</scope>
    <source>
        <strain evidence="1 2">CGMCC 1.10826</strain>
    </source>
</reference>
<evidence type="ECO:0000313" key="2">
    <source>
        <dbReference type="Proteomes" id="UP000250222"/>
    </source>
</evidence>
<dbReference type="InterPro" id="IPR050155">
    <property type="entry name" value="HAD-like_hydrolase_sf"/>
</dbReference>
<dbReference type="AlphaFoldDB" id="A0A2Y9AI59"/>
<dbReference type="Proteomes" id="UP000250222">
    <property type="component" value="Unassembled WGS sequence"/>
</dbReference>
<dbReference type="GO" id="GO:0006281">
    <property type="term" value="P:DNA repair"/>
    <property type="evidence" value="ECO:0007669"/>
    <property type="project" value="TreeGrafter"/>
</dbReference>
<dbReference type="Pfam" id="PF00702">
    <property type="entry name" value="Hydrolase"/>
    <property type="match status" value="1"/>
</dbReference>
<evidence type="ECO:0000313" key="1">
    <source>
        <dbReference type="EMBL" id="SSA44010.1"/>
    </source>
</evidence>
<dbReference type="NCBIfam" id="TIGR01509">
    <property type="entry name" value="HAD-SF-IA-v3"/>
    <property type="match status" value="1"/>
</dbReference>
<accession>A0A2Y9AI59</accession>
<dbReference type="PANTHER" id="PTHR43434:SF16">
    <property type="entry name" value="BLL8046 PROTEIN"/>
    <property type="match status" value="1"/>
</dbReference>
<dbReference type="GO" id="GO:0008967">
    <property type="term" value="F:phosphoglycolate phosphatase activity"/>
    <property type="evidence" value="ECO:0007669"/>
    <property type="project" value="TreeGrafter"/>
</dbReference>
<dbReference type="InterPro" id="IPR006439">
    <property type="entry name" value="HAD-SF_hydro_IA"/>
</dbReference>
<gene>
    <name evidence="1" type="ORF">SAMN05216184_10970</name>
</gene>
<dbReference type="SFLD" id="SFLDG01129">
    <property type="entry name" value="C1.5:_HAD__Beta-PGM__Phosphata"/>
    <property type="match status" value="1"/>
</dbReference>
<dbReference type="Gene3D" id="1.10.150.240">
    <property type="entry name" value="Putative phosphatase, domain 2"/>
    <property type="match status" value="1"/>
</dbReference>
<dbReference type="GO" id="GO:0005829">
    <property type="term" value="C:cytosol"/>
    <property type="evidence" value="ECO:0007669"/>
    <property type="project" value="TreeGrafter"/>
</dbReference>
<dbReference type="SFLD" id="SFLDS00003">
    <property type="entry name" value="Haloacid_Dehalogenase"/>
    <property type="match status" value="1"/>
</dbReference>
<dbReference type="NCBIfam" id="TIGR01549">
    <property type="entry name" value="HAD-SF-IA-v1"/>
    <property type="match status" value="1"/>
</dbReference>
<organism evidence="1 2">
    <name type="scientific">Georgenia satyanarayanai</name>
    <dbReference type="NCBI Taxonomy" id="860221"/>
    <lineage>
        <taxon>Bacteria</taxon>
        <taxon>Bacillati</taxon>
        <taxon>Actinomycetota</taxon>
        <taxon>Actinomycetes</taxon>
        <taxon>Micrococcales</taxon>
        <taxon>Bogoriellaceae</taxon>
        <taxon>Georgenia</taxon>
    </lineage>
</organism>
<dbReference type="SFLD" id="SFLDG01135">
    <property type="entry name" value="C1.5.6:_HAD__Beta-PGM__Phospha"/>
    <property type="match status" value="1"/>
</dbReference>
<keyword evidence="2" id="KW-1185">Reference proteome</keyword>
<protein>
    <submittedName>
        <fullName evidence="1">Haloacid dehalogenase superfamily, subfamily IA, variant 3 with third motif having DD or ED/haloacid dehalogenase superfamily, subfamily IA, variant 1 with third motif having Dx(3-4)D or Dx(3-4)E</fullName>
    </submittedName>
</protein>
<proteinExistence type="predicted"/>
<dbReference type="PRINTS" id="PR00413">
    <property type="entry name" value="HADHALOGNASE"/>
</dbReference>
<sequence length="238" mass="25142">MRPAPGWGSNGSMPTDAPGAVLLDIDGTLADSNYVHTFTWARAFREVGHPVDAWRIHRSIGMGGELLLAELLGDRVDELGEAAKEKHTEYYAQAAEEVHRFDGVVELVAALKERGTKVVLATSAAPAELEILERLLGVSDDVDAITSAQDVEEAKPDPDLVQKALDAVDVPAERAVFVGDTVWDVEAAARAGVPCVGVLTGGVGEGELRDAGAVAVYRSVAAILEDLDSSPLRHAWGG</sequence>
<name>A0A2Y9AI59_9MICO</name>
<dbReference type="PANTHER" id="PTHR43434">
    <property type="entry name" value="PHOSPHOGLYCOLATE PHOSPHATASE"/>
    <property type="match status" value="1"/>
</dbReference>
<dbReference type="InterPro" id="IPR023198">
    <property type="entry name" value="PGP-like_dom2"/>
</dbReference>
<dbReference type="SUPFAM" id="SSF56784">
    <property type="entry name" value="HAD-like"/>
    <property type="match status" value="1"/>
</dbReference>
<dbReference type="InterPro" id="IPR023214">
    <property type="entry name" value="HAD_sf"/>
</dbReference>
<dbReference type="Gene3D" id="3.40.50.1000">
    <property type="entry name" value="HAD superfamily/HAD-like"/>
    <property type="match status" value="1"/>
</dbReference>
<dbReference type="InterPro" id="IPR036412">
    <property type="entry name" value="HAD-like_sf"/>
</dbReference>
<dbReference type="EMBL" id="UETB01000009">
    <property type="protein sequence ID" value="SSA44010.1"/>
    <property type="molecule type" value="Genomic_DNA"/>
</dbReference>